<dbReference type="SUPFAM" id="SSF46785">
    <property type="entry name" value="Winged helix' DNA-binding domain"/>
    <property type="match status" value="1"/>
</dbReference>
<sequence>MRANQTANDVWDDCVTRFLGINRTDGRCLDIIDRHGKVTAGQLAGESGLTTGAVTVVVDRLEAVGYVARTRDPVDRRKIWISVTPVMAEMTERLFAHFQIIGPAVLERFTPDQLAAIVEFLEAGSAINVGQAALLEQYIDRKGATPQSRLVAARLFARAGQKAMKGHVAALKAGRTFND</sequence>
<name>A0ABQ5VZA6_9HYPH</name>
<comment type="caution">
    <text evidence="2">The sequence shown here is derived from an EMBL/GenBank/DDBJ whole genome shotgun (WGS) entry which is preliminary data.</text>
</comment>
<proteinExistence type="predicted"/>
<accession>A0ABQ5VZA6</accession>
<dbReference type="PROSITE" id="PS50995">
    <property type="entry name" value="HTH_MARR_2"/>
    <property type="match status" value="1"/>
</dbReference>
<dbReference type="InterPro" id="IPR000835">
    <property type="entry name" value="HTH_MarR-typ"/>
</dbReference>
<keyword evidence="3" id="KW-1185">Reference proteome</keyword>
<dbReference type="InterPro" id="IPR039422">
    <property type="entry name" value="MarR/SlyA-like"/>
</dbReference>
<gene>
    <name evidence="2" type="ORF">GCM10010862_01960</name>
</gene>
<dbReference type="Pfam" id="PF01047">
    <property type="entry name" value="MarR"/>
    <property type="match status" value="1"/>
</dbReference>
<reference evidence="3" key="1">
    <citation type="journal article" date="2019" name="Int. J. Syst. Evol. Microbiol.">
        <title>The Global Catalogue of Microorganisms (GCM) 10K type strain sequencing project: providing services to taxonomists for standard genome sequencing and annotation.</title>
        <authorList>
            <consortium name="The Broad Institute Genomics Platform"/>
            <consortium name="The Broad Institute Genome Sequencing Center for Infectious Disease"/>
            <person name="Wu L."/>
            <person name="Ma J."/>
        </authorList>
    </citation>
    <scope>NUCLEOTIDE SEQUENCE [LARGE SCALE GENOMIC DNA]</scope>
    <source>
        <strain evidence="3">NBRC 112416</strain>
    </source>
</reference>
<protein>
    <recommendedName>
        <fullName evidence="1">HTH marR-type domain-containing protein</fullName>
    </recommendedName>
</protein>
<evidence type="ECO:0000259" key="1">
    <source>
        <dbReference type="PROSITE" id="PS50995"/>
    </source>
</evidence>
<evidence type="ECO:0000313" key="2">
    <source>
        <dbReference type="EMBL" id="GLQ52938.1"/>
    </source>
</evidence>
<evidence type="ECO:0000313" key="3">
    <source>
        <dbReference type="Proteomes" id="UP001156691"/>
    </source>
</evidence>
<dbReference type="Proteomes" id="UP001156691">
    <property type="component" value="Unassembled WGS sequence"/>
</dbReference>
<dbReference type="Gene3D" id="1.10.10.10">
    <property type="entry name" value="Winged helix-like DNA-binding domain superfamily/Winged helix DNA-binding domain"/>
    <property type="match status" value="1"/>
</dbReference>
<feature type="domain" description="HTH marR-type" evidence="1">
    <location>
        <begin position="1"/>
        <end position="126"/>
    </location>
</feature>
<dbReference type="InterPro" id="IPR036388">
    <property type="entry name" value="WH-like_DNA-bd_sf"/>
</dbReference>
<dbReference type="InterPro" id="IPR036390">
    <property type="entry name" value="WH_DNA-bd_sf"/>
</dbReference>
<dbReference type="EMBL" id="BSNS01000002">
    <property type="protein sequence ID" value="GLQ52938.1"/>
    <property type="molecule type" value="Genomic_DNA"/>
</dbReference>
<dbReference type="PANTHER" id="PTHR33164:SF106">
    <property type="entry name" value="TRANSCRIPTIONAL REGULATORY PROTEIN"/>
    <property type="match status" value="1"/>
</dbReference>
<organism evidence="2 3">
    <name type="scientific">Devosia nitrariae</name>
    <dbReference type="NCBI Taxonomy" id="2071872"/>
    <lineage>
        <taxon>Bacteria</taxon>
        <taxon>Pseudomonadati</taxon>
        <taxon>Pseudomonadota</taxon>
        <taxon>Alphaproteobacteria</taxon>
        <taxon>Hyphomicrobiales</taxon>
        <taxon>Devosiaceae</taxon>
        <taxon>Devosia</taxon>
    </lineage>
</organism>
<dbReference type="SMART" id="SM00347">
    <property type="entry name" value="HTH_MARR"/>
    <property type="match status" value="1"/>
</dbReference>
<dbReference type="PANTHER" id="PTHR33164">
    <property type="entry name" value="TRANSCRIPTIONAL REGULATOR, MARR FAMILY"/>
    <property type="match status" value="1"/>
</dbReference>